<accession>A0A8J3JE42</accession>
<gene>
    <name evidence="10" type="ORF">Cba03nite_46010</name>
</gene>
<evidence type="ECO:0000256" key="5">
    <source>
        <dbReference type="ARBA" id="ARBA00022729"/>
    </source>
</evidence>
<dbReference type="Pfam" id="PF17963">
    <property type="entry name" value="Big_9"/>
    <property type="match status" value="1"/>
</dbReference>
<keyword evidence="4" id="KW-0964">Secreted</keyword>
<comment type="caution">
    <text evidence="10">The sequence shown here is derived from an EMBL/GenBank/DDBJ whole genome shotgun (WGS) entry which is preliminary data.</text>
</comment>
<comment type="catalytic activity">
    <reaction evidence="1">
        <text>Random hydrolysis of (1-&gt;4)-beta-D-mannosidic linkages in mannans, galactomannans and glucomannans.</text>
        <dbReference type="EC" id="3.2.1.78"/>
    </reaction>
</comment>
<evidence type="ECO:0000256" key="8">
    <source>
        <dbReference type="SAM" id="SignalP"/>
    </source>
</evidence>
<keyword evidence="5 8" id="KW-0732">Signal</keyword>
<evidence type="ECO:0000256" key="4">
    <source>
        <dbReference type="ARBA" id="ARBA00022525"/>
    </source>
</evidence>
<dbReference type="GO" id="GO:0016985">
    <property type="term" value="F:mannan endo-1,4-beta-mannosidase activity"/>
    <property type="evidence" value="ECO:0007669"/>
    <property type="project" value="TreeGrafter"/>
</dbReference>
<dbReference type="InterPro" id="IPR017853">
    <property type="entry name" value="GH"/>
</dbReference>
<feature type="chain" id="PRO_5039173387" description="mannan endo-1,4-beta-mannosidase" evidence="8">
    <location>
        <begin position="25"/>
        <end position="660"/>
    </location>
</feature>
<feature type="domain" description="Glycoside hydrolase family 5" evidence="9">
    <location>
        <begin position="35"/>
        <end position="339"/>
    </location>
</feature>
<dbReference type="Pfam" id="PF26410">
    <property type="entry name" value="GH5_mannosidase"/>
    <property type="match status" value="1"/>
</dbReference>
<evidence type="ECO:0000256" key="3">
    <source>
        <dbReference type="ARBA" id="ARBA00012706"/>
    </source>
</evidence>
<evidence type="ECO:0000259" key="9">
    <source>
        <dbReference type="Pfam" id="PF26410"/>
    </source>
</evidence>
<evidence type="ECO:0000313" key="10">
    <source>
        <dbReference type="EMBL" id="GIF83252.1"/>
    </source>
</evidence>
<dbReference type="EC" id="3.2.1.78" evidence="3"/>
<sequence>MNRRILAVAAGALILLLGTGTGSAAAAGAPPGGGFVTRHGSDLTLDGKRFRFAGTNNYYLMYSSQAMVDDVFARAKDAGLGVLRTWGWLDIGTSDDQGSVSGKKNGVYFQYWDGTRPAYNDGPDGLQKLDYVLWKAGQSGIKLIIPFTNNWSDFGGIDQYVRWAGADNHDDFYTDPVIRGWYRDWITHLLNRVNPLTGLAYKDDPAVMLWELGNEPRCKGSGLYPPSASCTPATLTAWADEMTRHVKSVDRKHLVGVGDEGFYCDEATSSDWTTNCGEGVDSVALGKLPAVDVVSFHLYPDGWGNRTAQWGADWIKRHHRDARRIGKPSFLGEFGWRDKATRNPVYQQWTEAAASDGGDGFLYWMLNGVQDDGTMYPDYDGFTVVCPGTVCQTITNAGTIISTGRRTFPPVADHDTAVVPFGTTAVLRPAANDIAYQTHVRADRIDLDPAADGRQTSVTVAGGVFTLADSGELTFVPVEGFAGKAVASYTIRDTAARLSNVATVTVTVLPDPTAAIPLASWETGVEGWAPGSWQANAGALSGQTSFVTDGAAGLHADGADGGWFGVSFPAPVDLSGKTSVKYDLRTGAAGTSTSIVLQTGPSWTWCQGPFSWVNQDTALTTVSVDLQTGLSCDPSSLTEVHAVYLWISPGSFDLDNLRAE</sequence>
<comment type="subcellular location">
    <subcellularLocation>
        <location evidence="2">Secreted</location>
    </subcellularLocation>
</comment>
<organism evidence="10 11">
    <name type="scientific">Catellatospora bangladeshensis</name>
    <dbReference type="NCBI Taxonomy" id="310355"/>
    <lineage>
        <taxon>Bacteria</taxon>
        <taxon>Bacillati</taxon>
        <taxon>Actinomycetota</taxon>
        <taxon>Actinomycetes</taxon>
        <taxon>Micromonosporales</taxon>
        <taxon>Micromonosporaceae</taxon>
        <taxon>Catellatospora</taxon>
    </lineage>
</organism>
<evidence type="ECO:0000256" key="7">
    <source>
        <dbReference type="ARBA" id="ARBA00023295"/>
    </source>
</evidence>
<dbReference type="Proteomes" id="UP000601223">
    <property type="component" value="Unassembled WGS sequence"/>
</dbReference>
<evidence type="ECO:0000256" key="1">
    <source>
        <dbReference type="ARBA" id="ARBA00001678"/>
    </source>
</evidence>
<protein>
    <recommendedName>
        <fullName evidence="3">mannan endo-1,4-beta-mannosidase</fullName>
        <ecNumber evidence="3">3.2.1.78</ecNumber>
    </recommendedName>
</protein>
<dbReference type="SUPFAM" id="SSF51445">
    <property type="entry name" value="(Trans)glycosidases"/>
    <property type="match status" value="1"/>
</dbReference>
<keyword evidence="11" id="KW-1185">Reference proteome</keyword>
<evidence type="ECO:0000256" key="6">
    <source>
        <dbReference type="ARBA" id="ARBA00022801"/>
    </source>
</evidence>
<dbReference type="GO" id="GO:0000272">
    <property type="term" value="P:polysaccharide catabolic process"/>
    <property type="evidence" value="ECO:0007669"/>
    <property type="project" value="InterPro"/>
</dbReference>
<evidence type="ECO:0000256" key="2">
    <source>
        <dbReference type="ARBA" id="ARBA00004613"/>
    </source>
</evidence>
<dbReference type="RefSeq" id="WP_203749767.1">
    <property type="nucleotide sequence ID" value="NZ_BONF01000027.1"/>
</dbReference>
<dbReference type="AlphaFoldDB" id="A0A8J3JE42"/>
<dbReference type="Gene3D" id="2.60.120.260">
    <property type="entry name" value="Galactose-binding domain-like"/>
    <property type="match status" value="1"/>
</dbReference>
<name>A0A8J3JE42_9ACTN</name>
<dbReference type="InterPro" id="IPR001547">
    <property type="entry name" value="Glyco_hydro_5"/>
</dbReference>
<evidence type="ECO:0000313" key="11">
    <source>
        <dbReference type="Proteomes" id="UP000601223"/>
    </source>
</evidence>
<dbReference type="GO" id="GO:0005576">
    <property type="term" value="C:extracellular region"/>
    <property type="evidence" value="ECO:0007669"/>
    <property type="project" value="UniProtKB-SubCell"/>
</dbReference>
<dbReference type="PANTHER" id="PTHR31451:SF39">
    <property type="entry name" value="MANNAN ENDO-1,4-BETA-MANNOSIDASE 1"/>
    <property type="match status" value="1"/>
</dbReference>
<dbReference type="InterPro" id="IPR045053">
    <property type="entry name" value="MAN-like"/>
</dbReference>
<dbReference type="Gene3D" id="3.20.20.80">
    <property type="entry name" value="Glycosidases"/>
    <property type="match status" value="1"/>
</dbReference>
<dbReference type="EMBL" id="BONF01000027">
    <property type="protein sequence ID" value="GIF83252.1"/>
    <property type="molecule type" value="Genomic_DNA"/>
</dbReference>
<keyword evidence="6" id="KW-0378">Hydrolase</keyword>
<reference evidence="10 11" key="1">
    <citation type="submission" date="2021-01" db="EMBL/GenBank/DDBJ databases">
        <title>Whole genome shotgun sequence of Catellatospora bangladeshensis NBRC 107357.</title>
        <authorList>
            <person name="Komaki H."/>
            <person name="Tamura T."/>
        </authorList>
    </citation>
    <scope>NUCLEOTIDE SEQUENCE [LARGE SCALE GENOMIC DNA]</scope>
    <source>
        <strain evidence="10 11">NBRC 107357</strain>
    </source>
</reference>
<feature type="signal peptide" evidence="8">
    <location>
        <begin position="1"/>
        <end position="24"/>
    </location>
</feature>
<dbReference type="PANTHER" id="PTHR31451">
    <property type="match status" value="1"/>
</dbReference>
<keyword evidence="7" id="KW-0326">Glycosidase</keyword>
<proteinExistence type="predicted"/>